<evidence type="ECO:0000259" key="2">
    <source>
        <dbReference type="Pfam" id="PF15481"/>
    </source>
</evidence>
<keyword evidence="1" id="KW-0732">Signal</keyword>
<dbReference type="STRING" id="334426.A0A0R3Q082"/>
<evidence type="ECO:0000256" key="1">
    <source>
        <dbReference type="SAM" id="SignalP"/>
    </source>
</evidence>
<protein>
    <submittedName>
        <fullName evidence="5">CPG4 domain-containing protein</fullName>
    </submittedName>
</protein>
<dbReference type="InterPro" id="IPR053123">
    <property type="entry name" value="CPG4-like"/>
</dbReference>
<dbReference type="AlphaFoldDB" id="A0A0R3Q082"/>
<evidence type="ECO:0000313" key="3">
    <source>
        <dbReference type="EMBL" id="VDM63891.1"/>
    </source>
</evidence>
<dbReference type="Proteomes" id="UP000267027">
    <property type="component" value="Unassembled WGS sequence"/>
</dbReference>
<feature type="signal peptide" evidence="1">
    <location>
        <begin position="1"/>
        <end position="21"/>
    </location>
</feature>
<organism evidence="5">
    <name type="scientific">Angiostrongylus costaricensis</name>
    <name type="common">Nematode worm</name>
    <dbReference type="NCBI Taxonomy" id="334426"/>
    <lineage>
        <taxon>Eukaryota</taxon>
        <taxon>Metazoa</taxon>
        <taxon>Ecdysozoa</taxon>
        <taxon>Nematoda</taxon>
        <taxon>Chromadorea</taxon>
        <taxon>Rhabditida</taxon>
        <taxon>Rhabditina</taxon>
        <taxon>Rhabditomorpha</taxon>
        <taxon>Strongyloidea</taxon>
        <taxon>Metastrongylidae</taxon>
        <taxon>Angiostrongylus</taxon>
    </lineage>
</organism>
<keyword evidence="4" id="KW-1185">Reference proteome</keyword>
<feature type="chain" id="PRO_5043130448" evidence="1">
    <location>
        <begin position="22"/>
        <end position="235"/>
    </location>
</feature>
<sequence length="235" mass="26912">MKQCWFLLLLAINGCLSNSSSEKPHPSAAFHLPLVLEANGLPHCAHYCLSDLYLTAVELFTLKNPVRSFKDLCINYHNASLCIFSQEDCVNEFTFSSVFSGIHELCSIMDEKLESHADCLENTTANILQTCDRTCYFVESITGLSENEKQSLLKPFYLAEILLNKLGPRARSAIKKRLPHECHYLIDLRQLERITYGKPPEELPVYSKEKDGKEMYENDVSSEWYWTMRGNNTLD</sequence>
<reference evidence="5" key="1">
    <citation type="submission" date="2017-02" db="UniProtKB">
        <authorList>
            <consortium name="WormBaseParasite"/>
        </authorList>
    </citation>
    <scope>IDENTIFICATION</scope>
</reference>
<dbReference type="EMBL" id="UYYA01004979">
    <property type="protein sequence ID" value="VDM63891.1"/>
    <property type="molecule type" value="Genomic_DNA"/>
</dbReference>
<feature type="domain" description="Chondroitin proteoglycan 4" evidence="2">
    <location>
        <begin position="43"/>
        <end position="136"/>
    </location>
</feature>
<dbReference type="OrthoDB" id="5828778at2759"/>
<dbReference type="InterPro" id="IPR029153">
    <property type="entry name" value="CPG4"/>
</dbReference>
<evidence type="ECO:0000313" key="5">
    <source>
        <dbReference type="WBParaSite" id="ACOC_0001230501-mRNA-1"/>
    </source>
</evidence>
<proteinExistence type="predicted"/>
<evidence type="ECO:0000313" key="4">
    <source>
        <dbReference type="Proteomes" id="UP000267027"/>
    </source>
</evidence>
<dbReference type="WBParaSite" id="ACOC_0001230501-mRNA-1">
    <property type="protein sequence ID" value="ACOC_0001230501-mRNA-1"/>
    <property type="gene ID" value="ACOC_0001230501"/>
</dbReference>
<dbReference type="PANTHER" id="PTHR37442">
    <property type="entry name" value="F18A1.7 PROTEIN-RELATED"/>
    <property type="match status" value="1"/>
</dbReference>
<name>A0A0R3Q082_ANGCS</name>
<accession>A0A0R3Q082</accession>
<dbReference type="Pfam" id="PF15481">
    <property type="entry name" value="CPG4"/>
    <property type="match status" value="1"/>
</dbReference>
<gene>
    <name evidence="3" type="ORF">ACOC_LOCUS12306</name>
</gene>
<reference evidence="3 4" key="2">
    <citation type="submission" date="2018-11" db="EMBL/GenBank/DDBJ databases">
        <authorList>
            <consortium name="Pathogen Informatics"/>
        </authorList>
    </citation>
    <scope>NUCLEOTIDE SEQUENCE [LARGE SCALE GENOMIC DNA]</scope>
    <source>
        <strain evidence="3 4">Costa Rica</strain>
    </source>
</reference>
<dbReference type="PANTHER" id="PTHR37442:SF1">
    <property type="entry name" value="CHONDROITIN PROTEOGLYCAN 4 DOMAIN-CONTAINING PROTEIN"/>
    <property type="match status" value="1"/>
</dbReference>